<dbReference type="RefSeq" id="WP_307466298.1">
    <property type="nucleotide sequence ID" value="NZ_JAURUR010000006.1"/>
</dbReference>
<name>A0ABT9ME21_9DEIO</name>
<comment type="caution">
    <text evidence="1">The sequence shown here is derived from an EMBL/GenBank/DDBJ whole genome shotgun (WGS) entry which is preliminary data.</text>
</comment>
<accession>A0ABT9ME21</accession>
<reference evidence="1 2" key="1">
    <citation type="submission" date="2023-07" db="EMBL/GenBank/DDBJ databases">
        <title>Genomic Encyclopedia of Type Strains, Phase IV (KMG-IV): sequencing the most valuable type-strain genomes for metagenomic binning, comparative biology and taxonomic classification.</title>
        <authorList>
            <person name="Goeker M."/>
        </authorList>
    </citation>
    <scope>NUCLEOTIDE SEQUENCE [LARGE SCALE GENOMIC DNA]</scope>
    <source>
        <strain evidence="1 2">NIO-1023</strain>
    </source>
</reference>
<gene>
    <name evidence="1" type="ORF">QO006_002187</name>
</gene>
<dbReference type="EMBL" id="JAURUR010000006">
    <property type="protein sequence ID" value="MDP9764741.1"/>
    <property type="molecule type" value="Genomic_DNA"/>
</dbReference>
<protein>
    <recommendedName>
        <fullName evidence="3">DUF3809 domain-containing protein</fullName>
    </recommendedName>
</protein>
<sequence>MILDAEQTFTLPHPGPHAAALAFVRAPAQALSQVRFLRALSAAPDGVRGELVVPLPVMGDADLPFHSRLHLTPDGAELHPEALAGERAWMEVRGQAQVPGDPDGSGAYPLTFHFRFRAHLTLPATEGWGGAAFEKMVQAAAARTLDRVARELPAGIARALPGS</sequence>
<proteinExistence type="predicted"/>
<evidence type="ECO:0000313" key="2">
    <source>
        <dbReference type="Proteomes" id="UP001232163"/>
    </source>
</evidence>
<dbReference type="InterPro" id="IPR024219">
    <property type="entry name" value="DUF3809"/>
</dbReference>
<dbReference type="Proteomes" id="UP001232163">
    <property type="component" value="Unassembled WGS sequence"/>
</dbReference>
<dbReference type="Pfam" id="PF12723">
    <property type="entry name" value="DUF3809"/>
    <property type="match status" value="1"/>
</dbReference>
<keyword evidence="2" id="KW-1185">Reference proteome</keyword>
<evidence type="ECO:0000313" key="1">
    <source>
        <dbReference type="EMBL" id="MDP9764741.1"/>
    </source>
</evidence>
<organism evidence="1 2">
    <name type="scientific">Deinococcus enclensis</name>
    <dbReference type="NCBI Taxonomy" id="1049582"/>
    <lineage>
        <taxon>Bacteria</taxon>
        <taxon>Thermotogati</taxon>
        <taxon>Deinococcota</taxon>
        <taxon>Deinococci</taxon>
        <taxon>Deinococcales</taxon>
        <taxon>Deinococcaceae</taxon>
        <taxon>Deinococcus</taxon>
    </lineage>
</organism>
<dbReference type="Gene3D" id="3.30.530.70">
    <property type="entry name" value="Uncharacterised protein PF12723, DUF3809"/>
    <property type="match status" value="1"/>
</dbReference>
<evidence type="ECO:0008006" key="3">
    <source>
        <dbReference type="Google" id="ProtNLM"/>
    </source>
</evidence>